<dbReference type="GO" id="GO:0031966">
    <property type="term" value="C:mitochondrial membrane"/>
    <property type="evidence" value="ECO:0007669"/>
    <property type="project" value="UniProtKB-SubCell"/>
</dbReference>
<keyword evidence="9 10" id="KW-0496">Mitochondrion</keyword>
<dbReference type="PANTHER" id="PTHR11058">
    <property type="entry name" value="NADH-UBIQUINONE OXIDOREDUCTASE CHAIN 3"/>
    <property type="match status" value="1"/>
</dbReference>
<protein>
    <recommendedName>
        <fullName evidence="3 9">NADH-ubiquinone oxidoreductase chain 3</fullName>
        <ecNumber evidence="9">7.1.1.2</ecNumber>
    </recommendedName>
</protein>
<keyword evidence="9" id="KW-0830">Ubiquinone</keyword>
<keyword evidence="9" id="KW-0249">Electron transport</keyword>
<name>S6C1D1_CHRSQ</name>
<evidence type="ECO:0000256" key="2">
    <source>
        <dbReference type="ARBA" id="ARBA00008472"/>
    </source>
</evidence>
<keyword evidence="9" id="KW-1278">Translocase</keyword>
<sequence>MISMTVASMLAIFLAGVVFFIAWLISKQALADREKSSPFECGFDPLSSARVPFSLRFFLLAVIFLIFDVEVVLLFPAVSLLNLTMNSAMIIGIVFFLIILIWGLFHEWNEGSLDWMN</sequence>
<dbReference type="EC" id="7.1.1.2" evidence="9"/>
<dbReference type="InterPro" id="IPR000440">
    <property type="entry name" value="NADH_UbQ/plastoQ_OxRdtase_su3"/>
</dbReference>
<evidence type="ECO:0000256" key="5">
    <source>
        <dbReference type="ARBA" id="ARBA00022692"/>
    </source>
</evidence>
<evidence type="ECO:0000256" key="6">
    <source>
        <dbReference type="ARBA" id="ARBA00022989"/>
    </source>
</evidence>
<evidence type="ECO:0000313" key="10">
    <source>
        <dbReference type="EMBL" id="BAN70257.1"/>
    </source>
</evidence>
<comment type="catalytic activity">
    <reaction evidence="8 9">
        <text>a ubiquinone + NADH + 5 H(+)(in) = a ubiquinol + NAD(+) + 4 H(+)(out)</text>
        <dbReference type="Rhea" id="RHEA:29091"/>
        <dbReference type="Rhea" id="RHEA-COMP:9565"/>
        <dbReference type="Rhea" id="RHEA-COMP:9566"/>
        <dbReference type="ChEBI" id="CHEBI:15378"/>
        <dbReference type="ChEBI" id="CHEBI:16389"/>
        <dbReference type="ChEBI" id="CHEBI:17976"/>
        <dbReference type="ChEBI" id="CHEBI:57540"/>
        <dbReference type="ChEBI" id="CHEBI:57945"/>
        <dbReference type="EC" id="7.1.1.2"/>
    </reaction>
</comment>
<dbReference type="GO" id="GO:0008137">
    <property type="term" value="F:NADH dehydrogenase (ubiquinone) activity"/>
    <property type="evidence" value="ECO:0007669"/>
    <property type="project" value="UniProtKB-UniRule"/>
</dbReference>
<keyword evidence="7 9" id="KW-0472">Membrane</keyword>
<keyword evidence="9" id="KW-0679">Respiratory chain</keyword>
<keyword evidence="6 9" id="KW-1133">Transmembrane helix</keyword>
<proteinExistence type="inferred from homology"/>
<comment type="function">
    <text evidence="9">Core subunit of the mitochondrial membrane respiratory chain NADH dehydrogenase (Complex I) which catalyzes electron transfer from NADH through the respiratory chain, using ubiquinone as an electron acceptor. Essential for the catalytic activity of complex I.</text>
</comment>
<evidence type="ECO:0000256" key="4">
    <source>
        <dbReference type="ARBA" id="ARBA00022448"/>
    </source>
</evidence>
<feature type="transmembrane region" description="Helical" evidence="9">
    <location>
        <begin position="87"/>
        <end position="105"/>
    </location>
</feature>
<feature type="transmembrane region" description="Helical" evidence="9">
    <location>
        <begin position="55"/>
        <end position="75"/>
    </location>
</feature>
<dbReference type="PANTHER" id="PTHR11058:SF9">
    <property type="entry name" value="NADH-UBIQUINONE OXIDOREDUCTASE CHAIN 3"/>
    <property type="match status" value="1"/>
</dbReference>
<dbReference type="GO" id="GO:0030964">
    <property type="term" value="C:NADH dehydrogenase complex"/>
    <property type="evidence" value="ECO:0007669"/>
    <property type="project" value="TreeGrafter"/>
</dbReference>
<dbReference type="AlphaFoldDB" id="S6C1D1"/>
<keyword evidence="4 9" id="KW-0813">Transport</keyword>
<gene>
    <name evidence="10" type="primary">ND3</name>
</gene>
<geneLocation type="mitochondrion" evidence="10"/>
<evidence type="ECO:0000256" key="1">
    <source>
        <dbReference type="ARBA" id="ARBA00004370"/>
    </source>
</evidence>
<evidence type="ECO:0000256" key="3">
    <source>
        <dbReference type="ARBA" id="ARBA00021007"/>
    </source>
</evidence>
<accession>S6C1D1</accession>
<evidence type="ECO:0000256" key="8">
    <source>
        <dbReference type="ARBA" id="ARBA00049551"/>
    </source>
</evidence>
<dbReference type="Pfam" id="PF00507">
    <property type="entry name" value="Oxidored_q4"/>
    <property type="match status" value="1"/>
</dbReference>
<dbReference type="InterPro" id="IPR038430">
    <property type="entry name" value="NDAH_ubi_oxred_su3_sf"/>
</dbReference>
<evidence type="ECO:0000256" key="7">
    <source>
        <dbReference type="ARBA" id="ARBA00023136"/>
    </source>
</evidence>
<keyword evidence="5 9" id="KW-0812">Transmembrane</keyword>
<comment type="subcellular location">
    <subcellularLocation>
        <location evidence="1">Membrane</location>
    </subcellularLocation>
    <subcellularLocation>
        <location evidence="9">Mitochondrion membrane</location>
        <topology evidence="9">Multi-pass membrane protein</topology>
    </subcellularLocation>
</comment>
<evidence type="ECO:0000256" key="9">
    <source>
        <dbReference type="RuleBase" id="RU003640"/>
    </source>
</evidence>
<dbReference type="EMBL" id="AP013032">
    <property type="protein sequence ID" value="BAN70257.1"/>
    <property type="molecule type" value="Genomic_DNA"/>
</dbReference>
<keyword evidence="9" id="KW-0520">NAD</keyword>
<dbReference type="Gene3D" id="1.20.58.1610">
    <property type="entry name" value="NADH:ubiquinone/plastoquinone oxidoreductase, chain 3"/>
    <property type="match status" value="1"/>
</dbReference>
<organism evidence="10">
    <name type="scientific">Chrysomallon squamiferum</name>
    <name type="common">Scaly-foot gastropod</name>
    <name type="synonym">Pangolin sea</name>
    <dbReference type="NCBI Taxonomy" id="216257"/>
    <lineage>
        <taxon>Eukaryota</taxon>
        <taxon>Metazoa</taxon>
        <taxon>Spiralia</taxon>
        <taxon>Lophotrochozoa</taxon>
        <taxon>Mollusca</taxon>
        <taxon>Gastropoda</taxon>
        <taxon>Neomphalina</taxon>
        <taxon>Neomphalida</taxon>
        <taxon>Neomphaloidea</taxon>
        <taxon>Peltospiridae</taxon>
        <taxon>Chrysomallon</taxon>
    </lineage>
</organism>
<reference evidence="10" key="1">
    <citation type="journal article" date="2014" name="ISME J.">
        <title>Allying with armored snails: the complete genome of gammaproteobacterial endosymbiont.</title>
        <authorList>
            <person name="Nakagawa S."/>
            <person name="Shimamura S."/>
            <person name="Takaki Y."/>
            <person name="Suzuki Y."/>
            <person name="Murakami S."/>
            <person name="Watanabe T."/>
            <person name="Fujiyoshi S."/>
            <person name="Mino S."/>
            <person name="Sawabe T."/>
            <person name="Maeda T."/>
            <person name="Makita H."/>
            <person name="Nemoto S."/>
            <person name="Nishimura S."/>
            <person name="Watanabe H."/>
            <person name="Watsuji T."/>
            <person name="Takai K."/>
        </authorList>
    </citation>
    <scope>NUCLEOTIDE SEQUENCE</scope>
</reference>
<comment type="similarity">
    <text evidence="2 9">Belongs to the complex I subunit 3 family.</text>
</comment>